<feature type="region of interest" description="Disordered" evidence="1">
    <location>
        <begin position="31"/>
        <end position="53"/>
    </location>
</feature>
<feature type="compositionally biased region" description="Low complexity" evidence="1">
    <location>
        <begin position="32"/>
        <end position="43"/>
    </location>
</feature>
<evidence type="ECO:0000313" key="3">
    <source>
        <dbReference type="EMBL" id="MCL6729928.1"/>
    </source>
</evidence>
<feature type="signal peptide" evidence="2">
    <location>
        <begin position="1"/>
        <end position="28"/>
    </location>
</feature>
<dbReference type="Proteomes" id="UP001165342">
    <property type="component" value="Unassembled WGS sequence"/>
</dbReference>
<feature type="compositionally biased region" description="Polar residues" evidence="1">
    <location>
        <begin position="139"/>
        <end position="152"/>
    </location>
</feature>
<dbReference type="EMBL" id="JAMGBE010000002">
    <property type="protein sequence ID" value="MCL6729928.1"/>
    <property type="molecule type" value="Genomic_DNA"/>
</dbReference>
<protein>
    <submittedName>
        <fullName evidence="3">Uncharacterized protein</fullName>
    </submittedName>
</protein>
<organism evidence="3 4">
    <name type="scientific">Sphingomonas hankyongi</name>
    <dbReference type="NCBI Taxonomy" id="2908209"/>
    <lineage>
        <taxon>Bacteria</taxon>
        <taxon>Pseudomonadati</taxon>
        <taxon>Pseudomonadota</taxon>
        <taxon>Alphaproteobacteria</taxon>
        <taxon>Sphingomonadales</taxon>
        <taxon>Sphingomonadaceae</taxon>
        <taxon>Sphingomonas</taxon>
    </lineage>
</organism>
<dbReference type="PROSITE" id="PS51257">
    <property type="entry name" value="PROKAR_LIPOPROTEIN"/>
    <property type="match status" value="1"/>
</dbReference>
<feature type="region of interest" description="Disordered" evidence="1">
    <location>
        <begin position="133"/>
        <end position="152"/>
    </location>
</feature>
<feature type="chain" id="PRO_5046860524" evidence="2">
    <location>
        <begin position="29"/>
        <end position="152"/>
    </location>
</feature>
<evidence type="ECO:0000256" key="2">
    <source>
        <dbReference type="SAM" id="SignalP"/>
    </source>
</evidence>
<dbReference type="RefSeq" id="WP_249831393.1">
    <property type="nucleotide sequence ID" value="NZ_JAMGBE010000002.1"/>
</dbReference>
<name>A0ABT0S2R1_9SPHN</name>
<evidence type="ECO:0000313" key="4">
    <source>
        <dbReference type="Proteomes" id="UP001165342"/>
    </source>
</evidence>
<reference evidence="3" key="1">
    <citation type="submission" date="2022-05" db="EMBL/GenBank/DDBJ databases">
        <authorList>
            <person name="Jo J.-H."/>
            <person name="Im W.-T."/>
        </authorList>
    </citation>
    <scope>NUCLEOTIDE SEQUENCE</scope>
    <source>
        <strain evidence="3">SE220</strain>
    </source>
</reference>
<evidence type="ECO:0000256" key="1">
    <source>
        <dbReference type="SAM" id="MobiDB-lite"/>
    </source>
</evidence>
<gene>
    <name evidence="3" type="ORF">LZ538_07640</name>
</gene>
<accession>A0ABT0S2R1</accession>
<keyword evidence="4" id="KW-1185">Reference proteome</keyword>
<comment type="caution">
    <text evidence="3">The sequence shown here is derived from an EMBL/GenBank/DDBJ whole genome shotgun (WGS) entry which is preliminary data.</text>
</comment>
<proteinExistence type="predicted"/>
<sequence>MSATSWKLAIAAATAASLAIGGCKSQSAAPVSAGDTAAGSPTGTSGGSGTGGTSVPTLVSVNLQNVLNNLSVELNVNRDNIPVTAQVPIDVAASVCGVSVSALAASVANGHASCTATTTSSQLSQAVQQQIASGGSVTGGDQNMGSPTTNQM</sequence>
<keyword evidence="2" id="KW-0732">Signal</keyword>